<keyword evidence="3" id="KW-1185">Reference proteome</keyword>
<dbReference type="AlphaFoldDB" id="A0A2T0KC07"/>
<dbReference type="SUPFAM" id="SSF47413">
    <property type="entry name" value="lambda repressor-like DNA-binding domains"/>
    <property type="match status" value="1"/>
</dbReference>
<dbReference type="Pfam" id="PF13560">
    <property type="entry name" value="HTH_31"/>
    <property type="match status" value="1"/>
</dbReference>
<evidence type="ECO:0000313" key="2">
    <source>
        <dbReference type="EMBL" id="PRX20429.1"/>
    </source>
</evidence>
<dbReference type="Proteomes" id="UP000239415">
    <property type="component" value="Unassembled WGS sequence"/>
</dbReference>
<dbReference type="InterPro" id="IPR041413">
    <property type="entry name" value="MLTR_LBD"/>
</dbReference>
<sequence>MILVDRARLAEYLRSRREALRPEDAGLPRGQRRRTRGLRREEVAVLSDMSIDYYTRLEQPRGPHPSEQILGALARGLRLSLEERDHLFHLGGYPTPRRSADTGHVNPGMMRIFDGLRDAAALVVSHLGETLLQTGPAVALLGDDSVHTGPARSRHYRWFTDPAARLLYPVEEHAEQSRVIVADLLVSYTRDGVRSRAAELADDLLTVSPEFAALWREHPVTGAYCGPQRFAHPLVGALELNCQRLIDPDQSQQLVVYTATPGTVSHDKFSLICGGLVTDSGAARS</sequence>
<dbReference type="Gene3D" id="1.10.260.40">
    <property type="entry name" value="lambda repressor-like DNA-binding domains"/>
    <property type="match status" value="1"/>
</dbReference>
<dbReference type="Gene3D" id="3.30.450.180">
    <property type="match status" value="1"/>
</dbReference>
<proteinExistence type="predicted"/>
<protein>
    <submittedName>
        <fullName evidence="2">Helix-turn-helix protein</fullName>
    </submittedName>
</protein>
<dbReference type="PANTHER" id="PTHR35010">
    <property type="entry name" value="BLL4672 PROTEIN-RELATED"/>
    <property type="match status" value="1"/>
</dbReference>
<reference evidence="2 3" key="1">
    <citation type="submission" date="2018-03" db="EMBL/GenBank/DDBJ databases">
        <title>Genomic Encyclopedia of Archaeal and Bacterial Type Strains, Phase II (KMG-II): from individual species to whole genera.</title>
        <authorList>
            <person name="Goeker M."/>
        </authorList>
    </citation>
    <scope>NUCLEOTIDE SEQUENCE [LARGE SCALE GENOMIC DNA]</scope>
    <source>
        <strain evidence="2 3">DSM 43146</strain>
    </source>
</reference>
<comment type="caution">
    <text evidence="2">The sequence shown here is derived from an EMBL/GenBank/DDBJ whole genome shotgun (WGS) entry which is preliminary data.</text>
</comment>
<dbReference type="OrthoDB" id="3608749at2"/>
<evidence type="ECO:0000313" key="3">
    <source>
        <dbReference type="Proteomes" id="UP000239415"/>
    </source>
</evidence>
<feature type="domain" description="HTH cro/C1-type" evidence="1">
    <location>
        <begin position="12"/>
        <end position="84"/>
    </location>
</feature>
<dbReference type="GO" id="GO:0003677">
    <property type="term" value="F:DNA binding"/>
    <property type="evidence" value="ECO:0007669"/>
    <property type="project" value="InterPro"/>
</dbReference>
<dbReference type="RefSeq" id="WP_106321008.1">
    <property type="nucleotide sequence ID" value="NZ_BOMO01000180.1"/>
</dbReference>
<accession>A0A2T0KC07</accession>
<name>A0A2T0KC07_9ACTN</name>
<dbReference type="InterPro" id="IPR001387">
    <property type="entry name" value="Cro/C1-type_HTH"/>
</dbReference>
<dbReference type="SMART" id="SM00530">
    <property type="entry name" value="HTH_XRE"/>
    <property type="match status" value="1"/>
</dbReference>
<dbReference type="Pfam" id="PF17765">
    <property type="entry name" value="MLTR_LBD"/>
    <property type="match status" value="1"/>
</dbReference>
<gene>
    <name evidence="2" type="ORF">CLV67_108227</name>
</gene>
<dbReference type="EMBL" id="PVMZ01000008">
    <property type="protein sequence ID" value="PRX20429.1"/>
    <property type="molecule type" value="Genomic_DNA"/>
</dbReference>
<evidence type="ECO:0000259" key="1">
    <source>
        <dbReference type="SMART" id="SM00530"/>
    </source>
</evidence>
<dbReference type="PANTHER" id="PTHR35010:SF2">
    <property type="entry name" value="BLL4672 PROTEIN"/>
    <property type="match status" value="1"/>
</dbReference>
<organism evidence="2 3">
    <name type="scientific">Actinoplanes italicus</name>
    <dbReference type="NCBI Taxonomy" id="113567"/>
    <lineage>
        <taxon>Bacteria</taxon>
        <taxon>Bacillati</taxon>
        <taxon>Actinomycetota</taxon>
        <taxon>Actinomycetes</taxon>
        <taxon>Micromonosporales</taxon>
        <taxon>Micromonosporaceae</taxon>
        <taxon>Actinoplanes</taxon>
    </lineage>
</organism>
<dbReference type="InterPro" id="IPR010982">
    <property type="entry name" value="Lambda_DNA-bd_dom_sf"/>
</dbReference>